<evidence type="ECO:0000313" key="2">
    <source>
        <dbReference type="Proteomes" id="UP000593576"/>
    </source>
</evidence>
<name>A0A7J9MZ00_GOSSC</name>
<proteinExistence type="predicted"/>
<dbReference type="OrthoDB" id="1000158at2759"/>
<dbReference type="EMBL" id="JABFAF010263735">
    <property type="protein sequence ID" value="MBA0876114.1"/>
    <property type="molecule type" value="Genomic_DNA"/>
</dbReference>
<dbReference type="Proteomes" id="UP000593576">
    <property type="component" value="Unassembled WGS sequence"/>
</dbReference>
<comment type="caution">
    <text evidence="1">The sequence shown here is derived from an EMBL/GenBank/DDBJ whole genome shotgun (WGS) entry which is preliminary data.</text>
</comment>
<protein>
    <submittedName>
        <fullName evidence="1">Uncharacterized protein</fullName>
    </submittedName>
</protein>
<evidence type="ECO:0000313" key="1">
    <source>
        <dbReference type="EMBL" id="MBA0876114.1"/>
    </source>
</evidence>
<sequence>MQLSKYGLRRHSRRNVIVLQRGTRQNFVSLLEKWTWCLPLRSIRPYFSAQRFKLTRLILYPLVSRPCEI</sequence>
<accession>A0A7J9MZ00</accession>
<organism evidence="1 2">
    <name type="scientific">Gossypium schwendimanii</name>
    <name type="common">Cotton</name>
    <dbReference type="NCBI Taxonomy" id="34291"/>
    <lineage>
        <taxon>Eukaryota</taxon>
        <taxon>Viridiplantae</taxon>
        <taxon>Streptophyta</taxon>
        <taxon>Embryophyta</taxon>
        <taxon>Tracheophyta</taxon>
        <taxon>Spermatophyta</taxon>
        <taxon>Magnoliopsida</taxon>
        <taxon>eudicotyledons</taxon>
        <taxon>Gunneridae</taxon>
        <taxon>Pentapetalae</taxon>
        <taxon>rosids</taxon>
        <taxon>malvids</taxon>
        <taxon>Malvales</taxon>
        <taxon>Malvaceae</taxon>
        <taxon>Malvoideae</taxon>
        <taxon>Gossypium</taxon>
    </lineage>
</organism>
<gene>
    <name evidence="1" type="ORF">Goshw_001823</name>
</gene>
<keyword evidence="2" id="KW-1185">Reference proteome</keyword>
<reference evidence="1 2" key="1">
    <citation type="journal article" date="2019" name="Genome Biol. Evol.">
        <title>Insights into the evolution of the New World diploid cottons (Gossypium, subgenus Houzingenia) based on genome sequencing.</title>
        <authorList>
            <person name="Grover C.E."/>
            <person name="Arick M.A. 2nd"/>
            <person name="Thrash A."/>
            <person name="Conover J.L."/>
            <person name="Sanders W.S."/>
            <person name="Peterson D.G."/>
            <person name="Frelichowski J.E."/>
            <person name="Scheffler J.A."/>
            <person name="Scheffler B.E."/>
            <person name="Wendel J.F."/>
        </authorList>
    </citation>
    <scope>NUCLEOTIDE SEQUENCE [LARGE SCALE GENOMIC DNA]</scope>
    <source>
        <strain evidence="1">1</strain>
        <tissue evidence="1">Leaf</tissue>
    </source>
</reference>
<dbReference type="AlphaFoldDB" id="A0A7J9MZ00"/>